<gene>
    <name evidence="13" type="primary">atp6</name>
</gene>
<name>A0A3G2WHK2_9ECHI</name>
<feature type="transmembrane region" description="Helical" evidence="12">
    <location>
        <begin position="42"/>
        <end position="62"/>
    </location>
</feature>
<keyword evidence="10" id="KW-0066">ATP synthesis</keyword>
<evidence type="ECO:0000256" key="8">
    <source>
        <dbReference type="ARBA" id="ARBA00023065"/>
    </source>
</evidence>
<dbReference type="InterPro" id="IPR045083">
    <property type="entry name" value="ATP_synth_F0_asu_bact/mt"/>
</dbReference>
<evidence type="ECO:0000256" key="10">
    <source>
        <dbReference type="ARBA" id="ARBA00023310"/>
    </source>
</evidence>
<dbReference type="PANTHER" id="PTHR11410">
    <property type="entry name" value="ATP SYNTHASE SUBUNIT A"/>
    <property type="match status" value="1"/>
</dbReference>
<evidence type="ECO:0000256" key="7">
    <source>
        <dbReference type="ARBA" id="ARBA00022989"/>
    </source>
</evidence>
<proteinExistence type="inferred from homology"/>
<dbReference type="NCBIfam" id="TIGR01131">
    <property type="entry name" value="ATP_synt_6_or_A"/>
    <property type="match status" value="1"/>
</dbReference>
<organism evidence="13">
    <name type="scientific">Ophioplinthus gelida</name>
    <dbReference type="NCBI Taxonomy" id="696348"/>
    <lineage>
        <taxon>Eukaryota</taxon>
        <taxon>Metazoa</taxon>
        <taxon>Echinodermata</taxon>
        <taxon>Eleutherozoa</taxon>
        <taxon>Asterozoa</taxon>
        <taxon>Ophiuroidea</taxon>
        <taxon>Myophiuroidea</taxon>
        <taxon>Metophiurida</taxon>
        <taxon>Ophintegrida</taxon>
        <taxon>Amphilepidida</taxon>
        <taxon>Ophiurina</taxon>
        <taxon>Chilophiurina</taxon>
        <taxon>Ophiuridae</taxon>
        <taxon>Ophiurinae</taxon>
        <taxon>Ophioplinthus</taxon>
    </lineage>
</organism>
<feature type="transmembrane region" description="Helical" evidence="12">
    <location>
        <begin position="12"/>
        <end position="36"/>
    </location>
</feature>
<dbReference type="SUPFAM" id="SSF81336">
    <property type="entry name" value="F1F0 ATP synthase subunit A"/>
    <property type="match status" value="1"/>
</dbReference>
<feature type="transmembrane region" description="Helical" evidence="12">
    <location>
        <begin position="164"/>
        <end position="183"/>
    </location>
</feature>
<geneLocation type="mitochondrion" evidence="13"/>
<evidence type="ECO:0000256" key="12">
    <source>
        <dbReference type="SAM" id="Phobius"/>
    </source>
</evidence>
<evidence type="ECO:0000256" key="5">
    <source>
        <dbReference type="ARBA" id="ARBA00022692"/>
    </source>
</evidence>
<feature type="transmembrane region" description="Helical" evidence="12">
    <location>
        <begin position="195"/>
        <end position="221"/>
    </location>
</feature>
<evidence type="ECO:0000256" key="2">
    <source>
        <dbReference type="ARBA" id="ARBA00006810"/>
    </source>
</evidence>
<dbReference type="GO" id="GO:0046933">
    <property type="term" value="F:proton-transporting ATP synthase activity, rotational mechanism"/>
    <property type="evidence" value="ECO:0007669"/>
    <property type="project" value="TreeGrafter"/>
</dbReference>
<dbReference type="InterPro" id="IPR023011">
    <property type="entry name" value="ATP_synth_F0_asu_AS"/>
</dbReference>
<comment type="subcellular location">
    <subcellularLocation>
        <location evidence="1">Membrane</location>
        <topology evidence="1">Multi-pass membrane protein</topology>
    </subcellularLocation>
    <subcellularLocation>
        <location evidence="11">Mitochondrion inner membrane</location>
        <topology evidence="11">Multi-pass membrane protein</topology>
    </subcellularLocation>
</comment>
<dbReference type="CDD" id="cd00310">
    <property type="entry name" value="ATP-synt_Fo_a_6"/>
    <property type="match status" value="1"/>
</dbReference>
<dbReference type="PRINTS" id="PR00123">
    <property type="entry name" value="ATPASEA"/>
</dbReference>
<dbReference type="InterPro" id="IPR000568">
    <property type="entry name" value="ATP_synth_F0_asu"/>
</dbReference>
<evidence type="ECO:0000256" key="1">
    <source>
        <dbReference type="ARBA" id="ARBA00004141"/>
    </source>
</evidence>
<dbReference type="AlphaFoldDB" id="A0A3G2WHK2"/>
<feature type="transmembrane region" description="Helical" evidence="12">
    <location>
        <begin position="140"/>
        <end position="158"/>
    </location>
</feature>
<dbReference type="Pfam" id="PF00119">
    <property type="entry name" value="ATP-synt_A"/>
    <property type="match status" value="1"/>
</dbReference>
<keyword evidence="4" id="KW-0138">CF(0)</keyword>
<dbReference type="PANTHER" id="PTHR11410:SF0">
    <property type="entry name" value="ATP SYNTHASE SUBUNIT A"/>
    <property type="match status" value="1"/>
</dbReference>
<sequence>MNMTINNIFNQFLPAKISIFSLSLIGSLIALAWLWFNSKTHYTISQNNSPIIFLMLLFNLLLKNINIKICPWNPCLFSLFIIILSYNLLGLIPYTFSQTSHLSFTLSLSIPLWISIQVVGFKTDWKHKISSLLPQGTPTYLIPIMIIIETISILIQPITLGFRLGANLLAGHLLIFLCSCTIWEAISITPSFGFLSLTLIIILIILELAVAFIQSIVFLILSKSYLEENLNI</sequence>
<keyword evidence="9 12" id="KW-0472">Membrane</keyword>
<keyword evidence="7 12" id="KW-1133">Transmembrane helix</keyword>
<keyword evidence="3" id="KW-0813">Transport</keyword>
<reference evidence="13" key="1">
    <citation type="journal article" date="2018" name="Mol. Phylogenet. Evol.">
        <title>Conservation of mitochondrial genome arrangements in brittle stars (Echinodermata, Ophiuroidea).</title>
        <authorList>
            <person name="Galaska M.P."/>
            <person name="Li Y."/>
            <person name="Kocot K.M."/>
            <person name="Mahon A.R."/>
            <person name="Halanych K.M."/>
        </authorList>
    </citation>
    <scope>NUCLEOTIDE SEQUENCE</scope>
    <source>
        <strain evidence="13">Op995.3E.2</strain>
    </source>
</reference>
<dbReference type="GO" id="GO:0045259">
    <property type="term" value="C:proton-transporting ATP synthase complex"/>
    <property type="evidence" value="ECO:0007669"/>
    <property type="project" value="UniProtKB-KW"/>
</dbReference>
<dbReference type="RefSeq" id="YP_009545809.1">
    <property type="nucleotide sequence ID" value="NC_040145.1"/>
</dbReference>
<comment type="similarity">
    <text evidence="2">Belongs to the ATPase A chain family.</text>
</comment>
<keyword evidence="8" id="KW-0406">Ion transport</keyword>
<feature type="transmembrane region" description="Helical" evidence="12">
    <location>
        <begin position="74"/>
        <end position="96"/>
    </location>
</feature>
<evidence type="ECO:0000313" key="13">
    <source>
        <dbReference type="EMBL" id="AYO99588.1"/>
    </source>
</evidence>
<accession>A0A3G2WHK2</accession>
<dbReference type="GO" id="GO:0005743">
    <property type="term" value="C:mitochondrial inner membrane"/>
    <property type="evidence" value="ECO:0007669"/>
    <property type="project" value="UniProtKB-SubCell"/>
</dbReference>
<evidence type="ECO:0000256" key="3">
    <source>
        <dbReference type="ARBA" id="ARBA00022448"/>
    </source>
</evidence>
<keyword evidence="5 12" id="KW-0812">Transmembrane</keyword>
<evidence type="ECO:0000256" key="4">
    <source>
        <dbReference type="ARBA" id="ARBA00022547"/>
    </source>
</evidence>
<keyword evidence="13" id="KW-0496">Mitochondrion</keyword>
<dbReference type="PROSITE" id="PS00449">
    <property type="entry name" value="ATPASE_A"/>
    <property type="match status" value="1"/>
</dbReference>
<evidence type="ECO:0000256" key="9">
    <source>
        <dbReference type="ARBA" id="ARBA00023136"/>
    </source>
</evidence>
<protein>
    <recommendedName>
        <fullName evidence="11">ATP synthase subunit a</fullName>
    </recommendedName>
</protein>
<dbReference type="GeneID" id="38572448"/>
<dbReference type="Gene3D" id="1.20.120.220">
    <property type="entry name" value="ATP synthase, F0 complex, subunit A"/>
    <property type="match status" value="1"/>
</dbReference>
<keyword evidence="6" id="KW-0375">Hydrogen ion transport</keyword>
<dbReference type="EMBL" id="MH671875">
    <property type="protein sequence ID" value="AYO99588.1"/>
    <property type="molecule type" value="Genomic_DNA"/>
</dbReference>
<dbReference type="InterPro" id="IPR035908">
    <property type="entry name" value="F0_ATP_A_sf"/>
</dbReference>
<evidence type="ECO:0000256" key="11">
    <source>
        <dbReference type="RuleBase" id="RU004450"/>
    </source>
</evidence>
<evidence type="ECO:0000256" key="6">
    <source>
        <dbReference type="ARBA" id="ARBA00022781"/>
    </source>
</evidence>